<proteinExistence type="predicted"/>
<comment type="caution">
    <text evidence="1">The sequence shown here is derived from an EMBL/GenBank/DDBJ whole genome shotgun (WGS) entry which is preliminary data.</text>
</comment>
<keyword evidence="2" id="KW-1185">Reference proteome</keyword>
<dbReference type="AlphaFoldDB" id="A0A8H6ZCU5"/>
<accession>A0A8H6ZCU5</accession>
<dbReference type="EMBL" id="JACAZH010000003">
    <property type="protein sequence ID" value="KAF7373340.1"/>
    <property type="molecule type" value="Genomic_DNA"/>
</dbReference>
<evidence type="ECO:0000313" key="1">
    <source>
        <dbReference type="EMBL" id="KAF7373340.1"/>
    </source>
</evidence>
<reference evidence="1" key="1">
    <citation type="submission" date="2020-05" db="EMBL/GenBank/DDBJ databases">
        <title>Mycena genomes resolve the evolution of fungal bioluminescence.</title>
        <authorList>
            <person name="Tsai I.J."/>
        </authorList>
    </citation>
    <scope>NUCLEOTIDE SEQUENCE</scope>
    <source>
        <strain evidence="1">160909Yilan</strain>
    </source>
</reference>
<protein>
    <submittedName>
        <fullName evidence="1">Uncharacterized protein</fullName>
    </submittedName>
</protein>
<organism evidence="1 2">
    <name type="scientific">Mycena sanguinolenta</name>
    <dbReference type="NCBI Taxonomy" id="230812"/>
    <lineage>
        <taxon>Eukaryota</taxon>
        <taxon>Fungi</taxon>
        <taxon>Dikarya</taxon>
        <taxon>Basidiomycota</taxon>
        <taxon>Agaricomycotina</taxon>
        <taxon>Agaricomycetes</taxon>
        <taxon>Agaricomycetidae</taxon>
        <taxon>Agaricales</taxon>
        <taxon>Marasmiineae</taxon>
        <taxon>Mycenaceae</taxon>
        <taxon>Mycena</taxon>
    </lineage>
</organism>
<sequence>MPAALIPTSGDTPMPMTSATFLALTQRAQNLKAIIMLENNQLVQLTQPGAQLTQLRNVMVIVRILTNLKKRKENYSRVVNILDRAQIQDSFNGDE</sequence>
<dbReference type="Proteomes" id="UP000623467">
    <property type="component" value="Unassembled WGS sequence"/>
</dbReference>
<name>A0A8H6ZCU5_9AGAR</name>
<gene>
    <name evidence="1" type="ORF">MSAN_00543600</name>
</gene>
<evidence type="ECO:0000313" key="2">
    <source>
        <dbReference type="Proteomes" id="UP000623467"/>
    </source>
</evidence>